<dbReference type="Pfam" id="PF12623">
    <property type="entry name" value="Hen1_L"/>
    <property type="match status" value="1"/>
</dbReference>
<keyword evidence="16" id="KW-1185">Reference proteome</keyword>
<evidence type="ECO:0000256" key="4">
    <source>
        <dbReference type="ARBA" id="ARBA00022603"/>
    </source>
</evidence>
<dbReference type="NCBIfam" id="TIGR04074">
    <property type="entry name" value="bacter_Hen1"/>
    <property type="match status" value="1"/>
</dbReference>
<dbReference type="Proteomes" id="UP001596157">
    <property type="component" value="Unassembled WGS sequence"/>
</dbReference>
<dbReference type="Gene3D" id="3.40.50.150">
    <property type="entry name" value="Vaccinia Virus protein VP39"/>
    <property type="match status" value="1"/>
</dbReference>
<evidence type="ECO:0000313" key="16">
    <source>
        <dbReference type="Proteomes" id="UP001596157"/>
    </source>
</evidence>
<feature type="domain" description="Hen1 N-terminal" evidence="14">
    <location>
        <begin position="1"/>
        <end position="243"/>
    </location>
</feature>
<keyword evidence="5" id="KW-0808">Transferase</keyword>
<dbReference type="EC" id="2.1.1.386" evidence="11"/>
<dbReference type="InterPro" id="IPR026610">
    <property type="entry name" value="Hen1"/>
</dbReference>
<evidence type="ECO:0000259" key="13">
    <source>
        <dbReference type="Pfam" id="PF08242"/>
    </source>
</evidence>
<evidence type="ECO:0000256" key="8">
    <source>
        <dbReference type="ARBA" id="ARBA00022842"/>
    </source>
</evidence>
<dbReference type="Gene3D" id="3.30.1610.20">
    <property type="entry name" value="Hen1, N-terminal domain"/>
    <property type="match status" value="1"/>
</dbReference>
<comment type="catalytic activity">
    <reaction evidence="12">
        <text>small RNA 3'-end nucleotide + S-adenosyl-L-methionine = small RNA 3'-end 2'-O-methylnucleotide + S-adenosyl-L-homocysteine + H(+)</text>
        <dbReference type="Rhea" id="RHEA:37887"/>
        <dbReference type="Rhea" id="RHEA-COMP:10415"/>
        <dbReference type="Rhea" id="RHEA-COMP:10416"/>
        <dbReference type="ChEBI" id="CHEBI:15378"/>
        <dbReference type="ChEBI" id="CHEBI:57856"/>
        <dbReference type="ChEBI" id="CHEBI:59789"/>
        <dbReference type="ChEBI" id="CHEBI:74896"/>
        <dbReference type="ChEBI" id="CHEBI:74898"/>
        <dbReference type="EC" id="2.1.1.386"/>
    </reaction>
</comment>
<comment type="cofactor">
    <cofactor evidence="1">
        <name>Mg(2+)</name>
        <dbReference type="ChEBI" id="CHEBI:18420"/>
    </cofactor>
</comment>
<evidence type="ECO:0000259" key="14">
    <source>
        <dbReference type="Pfam" id="PF12623"/>
    </source>
</evidence>
<comment type="similarity">
    <text evidence="2">Belongs to the methyltransferase superfamily. HEN1 family.</text>
</comment>
<evidence type="ECO:0000256" key="3">
    <source>
        <dbReference type="ARBA" id="ARBA00021330"/>
    </source>
</evidence>
<dbReference type="PANTHER" id="PTHR21404">
    <property type="entry name" value="HEN1"/>
    <property type="match status" value="1"/>
</dbReference>
<dbReference type="Pfam" id="PF08242">
    <property type="entry name" value="Methyltransf_12"/>
    <property type="match status" value="1"/>
</dbReference>
<dbReference type="InterPro" id="IPR024026">
    <property type="entry name" value="3'-RNA_MeTfrase_Hen1_bac"/>
</dbReference>
<organism evidence="15 16">
    <name type="scientific">Actinokineospora guangxiensis</name>
    <dbReference type="NCBI Taxonomy" id="1490288"/>
    <lineage>
        <taxon>Bacteria</taxon>
        <taxon>Bacillati</taxon>
        <taxon>Actinomycetota</taxon>
        <taxon>Actinomycetes</taxon>
        <taxon>Pseudonocardiales</taxon>
        <taxon>Pseudonocardiaceae</taxon>
        <taxon>Actinokineospora</taxon>
    </lineage>
</organism>
<evidence type="ECO:0000256" key="12">
    <source>
        <dbReference type="ARBA" id="ARBA00048418"/>
    </source>
</evidence>
<dbReference type="PANTHER" id="PTHR21404:SF3">
    <property type="entry name" value="SMALL RNA 2'-O-METHYLTRANSFERASE"/>
    <property type="match status" value="1"/>
</dbReference>
<dbReference type="InterPro" id="IPR013217">
    <property type="entry name" value="Methyltransf_12"/>
</dbReference>
<evidence type="ECO:0000313" key="15">
    <source>
        <dbReference type="EMBL" id="MFC5287204.1"/>
    </source>
</evidence>
<keyword evidence="9" id="KW-0694">RNA-binding</keyword>
<keyword evidence="6" id="KW-0949">S-adenosyl-L-methionine</keyword>
<evidence type="ECO:0000256" key="6">
    <source>
        <dbReference type="ARBA" id="ARBA00022691"/>
    </source>
</evidence>
<evidence type="ECO:0000256" key="7">
    <source>
        <dbReference type="ARBA" id="ARBA00022723"/>
    </source>
</evidence>
<keyword evidence="4" id="KW-0489">Methyltransferase</keyword>
<dbReference type="EMBL" id="JBHSKF010000003">
    <property type="protein sequence ID" value="MFC5287204.1"/>
    <property type="molecule type" value="Genomic_DNA"/>
</dbReference>
<reference evidence="16" key="1">
    <citation type="journal article" date="2019" name="Int. J. Syst. Evol. Microbiol.">
        <title>The Global Catalogue of Microorganisms (GCM) 10K type strain sequencing project: providing services to taxonomists for standard genome sequencing and annotation.</title>
        <authorList>
            <consortium name="The Broad Institute Genomics Platform"/>
            <consortium name="The Broad Institute Genome Sequencing Center for Infectious Disease"/>
            <person name="Wu L."/>
            <person name="Ma J."/>
        </authorList>
    </citation>
    <scope>NUCLEOTIDE SEQUENCE [LARGE SCALE GENOMIC DNA]</scope>
    <source>
        <strain evidence="16">CCUG 59778</strain>
    </source>
</reference>
<accession>A0ABW0EML4</accession>
<keyword evidence="7" id="KW-0479">Metal-binding</keyword>
<dbReference type="CDD" id="cd02440">
    <property type="entry name" value="AdoMet_MTases"/>
    <property type="match status" value="1"/>
</dbReference>
<keyword evidence="8" id="KW-0460">Magnesium</keyword>
<evidence type="ECO:0000256" key="11">
    <source>
        <dbReference type="ARBA" id="ARBA00035025"/>
    </source>
</evidence>
<dbReference type="SUPFAM" id="SSF53335">
    <property type="entry name" value="S-adenosyl-L-methionine-dependent methyltransferases"/>
    <property type="match status" value="1"/>
</dbReference>
<dbReference type="RefSeq" id="WP_378246337.1">
    <property type="nucleotide sequence ID" value="NZ_JBHSKF010000003.1"/>
</dbReference>
<evidence type="ECO:0000256" key="10">
    <source>
        <dbReference type="ARBA" id="ARBA00023158"/>
    </source>
</evidence>
<comment type="caution">
    <text evidence="15">The sequence shown here is derived from an EMBL/GenBank/DDBJ whole genome shotgun (WGS) entry which is preliminary data.</text>
</comment>
<dbReference type="InterPro" id="IPR024740">
    <property type="entry name" value="Hen1_N"/>
</dbReference>
<evidence type="ECO:0000256" key="2">
    <source>
        <dbReference type="ARBA" id="ARBA00009026"/>
    </source>
</evidence>
<dbReference type="InterPro" id="IPR038546">
    <property type="entry name" value="Hen1_N_sf"/>
</dbReference>
<evidence type="ECO:0000256" key="1">
    <source>
        <dbReference type="ARBA" id="ARBA00001946"/>
    </source>
</evidence>
<protein>
    <recommendedName>
        <fullName evidence="3">Small RNA 2'-O-methyltransferase</fullName>
        <ecNumber evidence="11">2.1.1.386</ecNumber>
    </recommendedName>
</protein>
<dbReference type="InterPro" id="IPR029063">
    <property type="entry name" value="SAM-dependent_MTases_sf"/>
</dbReference>
<evidence type="ECO:0000256" key="5">
    <source>
        <dbReference type="ARBA" id="ARBA00022679"/>
    </source>
</evidence>
<keyword evidence="10" id="KW-0943">RNA-mediated gene silencing</keyword>
<sequence length="463" mass="50839">MLLTLTTRMTATRVPATDLGHLLHKHPDKAQTFSTSAGPAHVFYPRADEDVCTAALLLEVDPVALSRAHRGRDTVVADYVNDGPYAAGSMLAVALSRVFTTAMNGRCDTRPELAAGPIPLAVRVPSAPCRGGHELPARLFGPLGWRVEAAPIPLDAQFAEWGESPYVDLRLEGEVRLADALRQLYVLLPVLDDAKHYYVGEDEVDKLLRAGGDWLATHPERDLISSRYLKHRRTFVRTALQRLTELDGSRSEDAERAEPSEHTERPLAAVRRDAVVAALREVGARTVLDLGCGGGALLRALVEEPSFTAIVGADVSPRALDIAARWHDRLPERVRERVTLRQSSLVYGDTSLRGHDAAVLMEVVEHVDAERLPALERSVFGVARPAHVVVTTPNTEHNVRFPGLVGLRHPDHRFEWTRAEFSAWAEDVCARFGYTAALRPVGPDDPEVGPPTQLALFSRTEDV</sequence>
<name>A0ABW0EML4_9PSEU</name>
<proteinExistence type="inferred from homology"/>
<feature type="domain" description="Methyltransferase type 12" evidence="13">
    <location>
        <begin position="288"/>
        <end position="376"/>
    </location>
</feature>
<gene>
    <name evidence="15" type="ORF">ACFPM7_09105</name>
</gene>
<evidence type="ECO:0000256" key="9">
    <source>
        <dbReference type="ARBA" id="ARBA00022884"/>
    </source>
</evidence>